<protein>
    <submittedName>
        <fullName evidence="1">DUF1127 domain-containing protein</fullName>
    </submittedName>
</protein>
<comment type="caution">
    <text evidence="1">The sequence shown here is derived from an EMBL/GenBank/DDBJ whole genome shotgun (WGS) entry which is preliminary data.</text>
</comment>
<dbReference type="RefSeq" id="WP_127905002.1">
    <property type="nucleotide sequence ID" value="NZ_RQXX01000001.1"/>
</dbReference>
<proteinExistence type="predicted"/>
<organism evidence="1 2">
    <name type="scientific">Mesobaculum littorinae</name>
    <dbReference type="NCBI Taxonomy" id="2486419"/>
    <lineage>
        <taxon>Bacteria</taxon>
        <taxon>Pseudomonadati</taxon>
        <taxon>Pseudomonadota</taxon>
        <taxon>Alphaproteobacteria</taxon>
        <taxon>Rhodobacterales</taxon>
        <taxon>Roseobacteraceae</taxon>
        <taxon>Mesobaculum</taxon>
    </lineage>
</organism>
<evidence type="ECO:0000313" key="1">
    <source>
        <dbReference type="EMBL" id="RVV99559.1"/>
    </source>
</evidence>
<gene>
    <name evidence="1" type="ORF">EKE94_02430</name>
</gene>
<sequence>MSARSSLFAPLPRLGFAPRGRSRDVAPWPISVFLAWDARHRMRRHLETLPDSAITDLGLTSDDRRRECAKPMWQA</sequence>
<dbReference type="EMBL" id="RQXX01000001">
    <property type="protein sequence ID" value="RVV99559.1"/>
    <property type="molecule type" value="Genomic_DNA"/>
</dbReference>
<reference evidence="1 2" key="1">
    <citation type="submission" date="2018-11" db="EMBL/GenBank/DDBJ databases">
        <title>Mesobaculum littorinae gen. nov., sp. nov., isolated from Littorina scabra that represents a novel genus of the order Rhodobacteraceae.</title>
        <authorList>
            <person name="Li F."/>
        </authorList>
    </citation>
    <scope>NUCLEOTIDE SEQUENCE [LARGE SCALE GENOMIC DNA]</scope>
    <source>
        <strain evidence="1 2">M0103</strain>
    </source>
</reference>
<evidence type="ECO:0000313" key="2">
    <source>
        <dbReference type="Proteomes" id="UP000285908"/>
    </source>
</evidence>
<accession>A0A438ALL2</accession>
<keyword evidence="2" id="KW-1185">Reference proteome</keyword>
<dbReference type="Proteomes" id="UP000285908">
    <property type="component" value="Unassembled WGS sequence"/>
</dbReference>
<dbReference type="AlphaFoldDB" id="A0A438ALL2"/>
<name>A0A438ALL2_9RHOB</name>
<dbReference type="OrthoDB" id="8005167at2"/>